<organism evidence="2 3">
    <name type="scientific">Fusarium irregulare</name>
    <dbReference type="NCBI Taxonomy" id="2494466"/>
    <lineage>
        <taxon>Eukaryota</taxon>
        <taxon>Fungi</taxon>
        <taxon>Dikarya</taxon>
        <taxon>Ascomycota</taxon>
        <taxon>Pezizomycotina</taxon>
        <taxon>Sordariomycetes</taxon>
        <taxon>Hypocreomycetidae</taxon>
        <taxon>Hypocreales</taxon>
        <taxon>Nectriaceae</taxon>
        <taxon>Fusarium</taxon>
        <taxon>Fusarium incarnatum-equiseti species complex</taxon>
    </lineage>
</organism>
<protein>
    <submittedName>
        <fullName evidence="2">Uncharacterized protein</fullName>
    </submittedName>
</protein>
<evidence type="ECO:0000313" key="2">
    <source>
        <dbReference type="EMBL" id="KAJ4007778.1"/>
    </source>
</evidence>
<dbReference type="AlphaFoldDB" id="A0A9W8PK64"/>
<sequence>MPRANMETQLKKYLEAANPENLGVPDPIQAGRWTDAHGEGRTASTITFHLRFMKRSDGTFATSIAYQQRGQEITVSDSTKNWGAQVVAADVLKHYQDLYGVTSKEVQKKT</sequence>
<feature type="region of interest" description="Disordered" evidence="1">
    <location>
        <begin position="17"/>
        <end position="38"/>
    </location>
</feature>
<dbReference type="EMBL" id="JAPDHF010000016">
    <property type="protein sequence ID" value="KAJ4007778.1"/>
    <property type="molecule type" value="Genomic_DNA"/>
</dbReference>
<name>A0A9W8PK64_9HYPO</name>
<gene>
    <name evidence="2" type="ORF">NW766_009581</name>
</gene>
<evidence type="ECO:0000256" key="1">
    <source>
        <dbReference type="SAM" id="MobiDB-lite"/>
    </source>
</evidence>
<accession>A0A9W8PK64</accession>
<evidence type="ECO:0000313" key="3">
    <source>
        <dbReference type="Proteomes" id="UP001152130"/>
    </source>
</evidence>
<proteinExistence type="predicted"/>
<comment type="caution">
    <text evidence="2">The sequence shown here is derived from an EMBL/GenBank/DDBJ whole genome shotgun (WGS) entry which is preliminary data.</text>
</comment>
<reference evidence="2" key="1">
    <citation type="submission" date="2022-10" db="EMBL/GenBank/DDBJ databases">
        <title>Fusarium specimens isolated from Avocado Roots.</title>
        <authorList>
            <person name="Stajich J."/>
            <person name="Roper C."/>
            <person name="Heimlech-Rivalta G."/>
        </authorList>
    </citation>
    <scope>NUCLEOTIDE SEQUENCE</scope>
    <source>
        <strain evidence="2">CF00143</strain>
    </source>
</reference>
<dbReference type="Proteomes" id="UP001152130">
    <property type="component" value="Unassembled WGS sequence"/>
</dbReference>
<keyword evidence="3" id="KW-1185">Reference proteome</keyword>